<gene>
    <name evidence="1" type="ORF">KSP40_PGU012195</name>
</gene>
<organism evidence="1 2">
    <name type="scientific">Platanthera guangdongensis</name>
    <dbReference type="NCBI Taxonomy" id="2320717"/>
    <lineage>
        <taxon>Eukaryota</taxon>
        <taxon>Viridiplantae</taxon>
        <taxon>Streptophyta</taxon>
        <taxon>Embryophyta</taxon>
        <taxon>Tracheophyta</taxon>
        <taxon>Spermatophyta</taxon>
        <taxon>Magnoliopsida</taxon>
        <taxon>Liliopsida</taxon>
        <taxon>Asparagales</taxon>
        <taxon>Orchidaceae</taxon>
        <taxon>Orchidoideae</taxon>
        <taxon>Orchideae</taxon>
        <taxon>Orchidinae</taxon>
        <taxon>Platanthera</taxon>
    </lineage>
</organism>
<keyword evidence="2" id="KW-1185">Reference proteome</keyword>
<accession>A0ABR2MNY0</accession>
<protein>
    <submittedName>
        <fullName evidence="1">Uncharacterized protein</fullName>
    </submittedName>
</protein>
<evidence type="ECO:0000313" key="1">
    <source>
        <dbReference type="EMBL" id="KAK8965897.1"/>
    </source>
</evidence>
<proteinExistence type="predicted"/>
<dbReference type="Proteomes" id="UP001412067">
    <property type="component" value="Unassembled WGS sequence"/>
</dbReference>
<comment type="caution">
    <text evidence="1">The sequence shown here is derived from an EMBL/GenBank/DDBJ whole genome shotgun (WGS) entry which is preliminary data.</text>
</comment>
<sequence>MNRPAIARMSIPRDEVIIIGVEYAEPDEIPKPVFTPPPSWSLLKSAVMLVCNHAFCKFSHRGEDGPDGSLLMLVVVIFKALNLLSVAGDKSYIKRTGSAHGVNPLCVIELIFTSNTITLNAI</sequence>
<evidence type="ECO:0000313" key="2">
    <source>
        <dbReference type="Proteomes" id="UP001412067"/>
    </source>
</evidence>
<dbReference type="EMBL" id="JBBWWR010000005">
    <property type="protein sequence ID" value="KAK8965897.1"/>
    <property type="molecule type" value="Genomic_DNA"/>
</dbReference>
<reference evidence="1 2" key="1">
    <citation type="journal article" date="2022" name="Nat. Plants">
        <title>Genomes of leafy and leafless Platanthera orchids illuminate the evolution of mycoheterotrophy.</title>
        <authorList>
            <person name="Li M.H."/>
            <person name="Liu K.W."/>
            <person name="Li Z."/>
            <person name="Lu H.C."/>
            <person name="Ye Q.L."/>
            <person name="Zhang D."/>
            <person name="Wang J.Y."/>
            <person name="Li Y.F."/>
            <person name="Zhong Z.M."/>
            <person name="Liu X."/>
            <person name="Yu X."/>
            <person name="Liu D.K."/>
            <person name="Tu X.D."/>
            <person name="Liu B."/>
            <person name="Hao Y."/>
            <person name="Liao X.Y."/>
            <person name="Jiang Y.T."/>
            <person name="Sun W.H."/>
            <person name="Chen J."/>
            <person name="Chen Y.Q."/>
            <person name="Ai Y."/>
            <person name="Zhai J.W."/>
            <person name="Wu S.S."/>
            <person name="Zhou Z."/>
            <person name="Hsiao Y.Y."/>
            <person name="Wu W.L."/>
            <person name="Chen Y.Y."/>
            <person name="Lin Y.F."/>
            <person name="Hsu J.L."/>
            <person name="Li C.Y."/>
            <person name="Wang Z.W."/>
            <person name="Zhao X."/>
            <person name="Zhong W.Y."/>
            <person name="Ma X.K."/>
            <person name="Ma L."/>
            <person name="Huang J."/>
            <person name="Chen G.Z."/>
            <person name="Huang M.Z."/>
            <person name="Huang L."/>
            <person name="Peng D.H."/>
            <person name="Luo Y.B."/>
            <person name="Zou S.Q."/>
            <person name="Chen S.P."/>
            <person name="Lan S."/>
            <person name="Tsai W.C."/>
            <person name="Van de Peer Y."/>
            <person name="Liu Z.J."/>
        </authorList>
    </citation>
    <scope>NUCLEOTIDE SEQUENCE [LARGE SCALE GENOMIC DNA]</scope>
    <source>
        <strain evidence="1">Lor288</strain>
    </source>
</reference>
<name>A0ABR2MNY0_9ASPA</name>